<evidence type="ECO:0000313" key="1">
    <source>
        <dbReference type="EMBL" id="EGT51892.1"/>
    </source>
</evidence>
<organism evidence="2">
    <name type="scientific">Caenorhabditis brenneri</name>
    <name type="common">Nematode worm</name>
    <dbReference type="NCBI Taxonomy" id="135651"/>
    <lineage>
        <taxon>Eukaryota</taxon>
        <taxon>Metazoa</taxon>
        <taxon>Ecdysozoa</taxon>
        <taxon>Nematoda</taxon>
        <taxon>Chromadorea</taxon>
        <taxon>Rhabditida</taxon>
        <taxon>Rhabditina</taxon>
        <taxon>Rhabditomorpha</taxon>
        <taxon>Rhabditoidea</taxon>
        <taxon>Rhabditidae</taxon>
        <taxon>Peloderinae</taxon>
        <taxon>Caenorhabditis</taxon>
    </lineage>
</organism>
<keyword evidence="2" id="KW-1185">Reference proteome</keyword>
<dbReference type="AlphaFoldDB" id="G0PDL3"/>
<dbReference type="HOGENOM" id="CLU_2308525_0_0_1"/>
<name>G0PDL3_CAEBE</name>
<dbReference type="EMBL" id="GL380280">
    <property type="protein sequence ID" value="EGT51892.1"/>
    <property type="molecule type" value="Genomic_DNA"/>
</dbReference>
<dbReference type="InParanoid" id="G0PDL3"/>
<gene>
    <name evidence="1" type="ORF">CAEBREN_09327</name>
</gene>
<accession>G0PDL3</accession>
<protein>
    <submittedName>
        <fullName evidence="1">Uncharacterized protein</fullName>
    </submittedName>
</protein>
<evidence type="ECO:0000313" key="2">
    <source>
        <dbReference type="Proteomes" id="UP000008068"/>
    </source>
</evidence>
<proteinExistence type="predicted"/>
<reference evidence="2" key="1">
    <citation type="submission" date="2011-07" db="EMBL/GenBank/DDBJ databases">
        <authorList>
            <consortium name="Caenorhabditis brenneri Sequencing and Analysis Consortium"/>
            <person name="Wilson R.K."/>
        </authorList>
    </citation>
    <scope>NUCLEOTIDE SEQUENCE [LARGE SCALE GENOMIC DNA]</scope>
    <source>
        <strain evidence="2">PB2801</strain>
    </source>
</reference>
<dbReference type="Proteomes" id="UP000008068">
    <property type="component" value="Unassembled WGS sequence"/>
</dbReference>
<sequence length="100" mass="11686">MAEAARKNRLRKIEHVLSKALSIIVEPYLDREDDNLFWHFALQPFQFPEPIRQQLTLLEAHVYEAAVNDYLVDIVKNNKSIDINELQETLDNVQIVKEVA</sequence>